<dbReference type="InterPro" id="IPR005771">
    <property type="entry name" value="GalU_uridylyltTrfase_bac/arc"/>
</dbReference>
<sequence length="302" mass="33435">MSATSPARIRKAVIPAAGLGTRHFPGSHAVMKELFPVVGKDGICRALLHYHLIELEAAGIDEVCIIVQPGDDATIRDYFKGPSDTYLKRLEKYPQLLAEARSMRDWADRLTFRVQTTQEGFGHAVYQTSDFAAGQPVLLCLGDHLFRGSPESPHAQLTRVAAETGATKTVSAVNRIAPHELKGYGTIAGRRRADRPELIDVDLIIEKPAIDLAREKLRVDGLGNDEFLGWFGMHVLAPSIYDILAKMIRDNTRDGGEFQLTRAQELQRQAEGYLALEIKGGQRFDFGIPDDFVSALQAFRHS</sequence>
<keyword evidence="12" id="KW-1185">Reference proteome</keyword>
<dbReference type="KEGG" id="vbh:CMV30_04265"/>
<reference evidence="11 12" key="1">
    <citation type="submission" date="2017-09" db="EMBL/GenBank/DDBJ databases">
        <title>Complete genome sequence of Verrucomicrobial strain HZ-65, isolated from freshwater.</title>
        <authorList>
            <person name="Choi A."/>
        </authorList>
    </citation>
    <scope>NUCLEOTIDE SEQUENCE [LARGE SCALE GENOMIC DNA]</scope>
    <source>
        <strain evidence="11 12">HZ-65</strain>
    </source>
</reference>
<name>A0A290Q7T5_9BACT</name>
<evidence type="ECO:0000313" key="11">
    <source>
        <dbReference type="EMBL" id="ATC63230.1"/>
    </source>
</evidence>
<feature type="domain" description="Nucleotidyl transferase" evidence="10">
    <location>
        <begin position="11"/>
        <end position="297"/>
    </location>
</feature>
<evidence type="ECO:0000256" key="4">
    <source>
        <dbReference type="ARBA" id="ARBA00022679"/>
    </source>
</evidence>
<dbReference type="AlphaFoldDB" id="A0A290Q7T5"/>
<dbReference type="RefSeq" id="WP_096054862.1">
    <property type="nucleotide sequence ID" value="NZ_CP023344.1"/>
</dbReference>
<evidence type="ECO:0000256" key="3">
    <source>
        <dbReference type="ARBA" id="ARBA00019048"/>
    </source>
</evidence>
<evidence type="ECO:0000256" key="8">
    <source>
        <dbReference type="ARBA" id="ARBA00032341"/>
    </source>
</evidence>
<dbReference type="GO" id="GO:0006011">
    <property type="term" value="P:UDP-alpha-D-glucose metabolic process"/>
    <property type="evidence" value="ECO:0007669"/>
    <property type="project" value="InterPro"/>
</dbReference>
<evidence type="ECO:0000256" key="1">
    <source>
        <dbReference type="ARBA" id="ARBA00006890"/>
    </source>
</evidence>
<dbReference type="InterPro" id="IPR029044">
    <property type="entry name" value="Nucleotide-diphossugar_trans"/>
</dbReference>
<evidence type="ECO:0000256" key="6">
    <source>
        <dbReference type="ARBA" id="ARBA00031455"/>
    </source>
</evidence>
<protein>
    <recommendedName>
        <fullName evidence="3">UTP--glucose-1-phosphate uridylyltransferase</fullName>
        <ecNumber evidence="2">2.7.7.9</ecNumber>
    </recommendedName>
    <alternativeName>
        <fullName evidence="6">Alpha-D-glucosyl-1-phosphate uridylyltransferase</fullName>
    </alternativeName>
    <alternativeName>
        <fullName evidence="7">UDP-glucose pyrophosphorylase</fullName>
    </alternativeName>
    <alternativeName>
        <fullName evidence="8">Uridine diphosphoglucose pyrophosphorylase</fullName>
    </alternativeName>
</protein>
<evidence type="ECO:0000256" key="9">
    <source>
        <dbReference type="ARBA" id="ARBA00048128"/>
    </source>
</evidence>
<accession>A0A290Q7T5</accession>
<dbReference type="EC" id="2.7.7.9" evidence="2"/>
<evidence type="ECO:0000259" key="10">
    <source>
        <dbReference type="Pfam" id="PF00483"/>
    </source>
</evidence>
<evidence type="ECO:0000256" key="2">
    <source>
        <dbReference type="ARBA" id="ARBA00012415"/>
    </source>
</evidence>
<organism evidence="11 12">
    <name type="scientific">Nibricoccus aquaticus</name>
    <dbReference type="NCBI Taxonomy" id="2576891"/>
    <lineage>
        <taxon>Bacteria</taxon>
        <taxon>Pseudomonadati</taxon>
        <taxon>Verrucomicrobiota</taxon>
        <taxon>Opitutia</taxon>
        <taxon>Opitutales</taxon>
        <taxon>Opitutaceae</taxon>
        <taxon>Nibricoccus</taxon>
    </lineage>
</organism>
<dbReference type="SUPFAM" id="SSF53448">
    <property type="entry name" value="Nucleotide-diphospho-sugar transferases"/>
    <property type="match status" value="1"/>
</dbReference>
<dbReference type="Gene3D" id="3.90.550.10">
    <property type="entry name" value="Spore Coat Polysaccharide Biosynthesis Protein SpsA, Chain A"/>
    <property type="match status" value="1"/>
</dbReference>
<evidence type="ECO:0000256" key="5">
    <source>
        <dbReference type="ARBA" id="ARBA00022695"/>
    </source>
</evidence>
<dbReference type="Pfam" id="PF00483">
    <property type="entry name" value="NTP_transferase"/>
    <property type="match status" value="1"/>
</dbReference>
<dbReference type="PANTHER" id="PTHR43197:SF1">
    <property type="entry name" value="UTP--GLUCOSE-1-PHOSPHATE URIDYLYLTRANSFERASE"/>
    <property type="match status" value="1"/>
</dbReference>
<evidence type="ECO:0000313" key="12">
    <source>
        <dbReference type="Proteomes" id="UP000217265"/>
    </source>
</evidence>
<comment type="similarity">
    <text evidence="1">Belongs to the UDPGP type 2 family.</text>
</comment>
<keyword evidence="5" id="KW-0548">Nucleotidyltransferase</keyword>
<keyword evidence="4" id="KW-0808">Transferase</keyword>
<comment type="catalytic activity">
    <reaction evidence="9">
        <text>alpha-D-glucose 1-phosphate + UTP + H(+) = UDP-alpha-D-glucose + diphosphate</text>
        <dbReference type="Rhea" id="RHEA:19889"/>
        <dbReference type="ChEBI" id="CHEBI:15378"/>
        <dbReference type="ChEBI" id="CHEBI:33019"/>
        <dbReference type="ChEBI" id="CHEBI:46398"/>
        <dbReference type="ChEBI" id="CHEBI:58601"/>
        <dbReference type="ChEBI" id="CHEBI:58885"/>
        <dbReference type="EC" id="2.7.7.9"/>
    </reaction>
</comment>
<evidence type="ECO:0000256" key="7">
    <source>
        <dbReference type="ARBA" id="ARBA00031959"/>
    </source>
</evidence>
<dbReference type="EMBL" id="CP023344">
    <property type="protein sequence ID" value="ATC63230.1"/>
    <property type="molecule type" value="Genomic_DNA"/>
</dbReference>
<dbReference type="PANTHER" id="PTHR43197">
    <property type="entry name" value="UTP--GLUCOSE-1-PHOSPHATE URIDYLYLTRANSFERASE"/>
    <property type="match status" value="1"/>
</dbReference>
<dbReference type="InterPro" id="IPR005835">
    <property type="entry name" value="NTP_transferase_dom"/>
</dbReference>
<proteinExistence type="inferred from homology"/>
<dbReference type="OrthoDB" id="9803871at2"/>
<dbReference type="Proteomes" id="UP000217265">
    <property type="component" value="Chromosome"/>
</dbReference>
<gene>
    <name evidence="11" type="ORF">CMV30_04265</name>
</gene>
<dbReference type="GO" id="GO:0003983">
    <property type="term" value="F:UTP:glucose-1-phosphate uridylyltransferase activity"/>
    <property type="evidence" value="ECO:0007669"/>
    <property type="project" value="UniProtKB-EC"/>
</dbReference>